<sequence length="563" mass="61706">MNEIERKIAAQGFFGTLQEFDRTDRKDEKLIREIAEAASQRSVLLSQQDVDLLSDLSGSDFFSIQTIACEIIPLLDVAPSEVMNLVHLLVEKGGEDLAANQPNAAFRKWCASDSKRADEIVSSARASDPLSLRHLVFALESKGDFQEALRSAKASGEERIAGVLALSRMKLTLVEAAQAIEYILGIAETSEAKETAGLIKAALDMAGKHEDLDRAQFAETFNRTTASDCPITVHLMASAVHMHLGQMCPEEVEICLKGILEVNPENRGTIREIDSALRRLWKINPQQAGQVAAKLISRTEGTIGTDELQGFFSATESDDRKNLGTLATSWLLAGNYYVCSTLTSHLSEINRTSPCVDIQPADLPVDAIDQVFLCRKAIGFLFLSPMTAASWIIAVLRGGHAEAASEVADLLFDPLLLNYGGALKDWLGDVSKADAPGTKAIKKAIQQANQLWDGFEAAREVVELEPPASQRALVRFQEAEEAARIQEMAREKSIFAQIVTTQSLLYGDQSSFSMKDGDGNRRSQTVHMAEMSVSSELPKGVIFDPVGTEWLLEQFRHEQRVIA</sequence>
<organism evidence="1 2">
    <name type="scientific">Antarcticimicrobium sediminis</name>
    <dbReference type="NCBI Taxonomy" id="2546227"/>
    <lineage>
        <taxon>Bacteria</taxon>
        <taxon>Pseudomonadati</taxon>
        <taxon>Pseudomonadota</taxon>
        <taxon>Alphaproteobacteria</taxon>
        <taxon>Rhodobacterales</taxon>
        <taxon>Paracoccaceae</taxon>
        <taxon>Antarcticimicrobium</taxon>
    </lineage>
</organism>
<dbReference type="OrthoDB" id="9178514at2"/>
<gene>
    <name evidence="1" type="ORF">E1B25_16970</name>
</gene>
<reference evidence="1 2" key="1">
    <citation type="submission" date="2019-03" db="EMBL/GenBank/DDBJ databases">
        <authorList>
            <person name="Zhang S."/>
        </authorList>
    </citation>
    <scope>NUCLEOTIDE SEQUENCE [LARGE SCALE GENOMIC DNA]</scope>
    <source>
        <strain evidence="1 2">S4J41</strain>
    </source>
</reference>
<evidence type="ECO:0000313" key="2">
    <source>
        <dbReference type="Proteomes" id="UP000294662"/>
    </source>
</evidence>
<protein>
    <submittedName>
        <fullName evidence="1">Uncharacterized protein</fullName>
    </submittedName>
</protein>
<keyword evidence="2" id="KW-1185">Reference proteome</keyword>
<dbReference type="Proteomes" id="UP000294662">
    <property type="component" value="Unassembled WGS sequence"/>
</dbReference>
<name>A0A4R5EM49_9RHOB</name>
<accession>A0A4R5EM49</accession>
<comment type="caution">
    <text evidence="1">The sequence shown here is derived from an EMBL/GenBank/DDBJ whole genome shotgun (WGS) entry which is preliminary data.</text>
</comment>
<dbReference type="EMBL" id="SMFP01000012">
    <property type="protein sequence ID" value="TDE35644.1"/>
    <property type="molecule type" value="Genomic_DNA"/>
</dbReference>
<evidence type="ECO:0000313" key="1">
    <source>
        <dbReference type="EMBL" id="TDE35644.1"/>
    </source>
</evidence>
<dbReference type="RefSeq" id="WP_132830729.1">
    <property type="nucleotide sequence ID" value="NZ_SMFP01000012.1"/>
</dbReference>
<dbReference type="AlphaFoldDB" id="A0A4R5EM49"/>
<proteinExistence type="predicted"/>